<keyword evidence="3" id="KW-1185">Reference proteome</keyword>
<accession>A0A4P2VK60</accession>
<dbReference type="InterPro" id="IPR001638">
    <property type="entry name" value="Solute-binding_3/MltF_N"/>
</dbReference>
<gene>
    <name evidence="2" type="ORF">JCM31447_15840</name>
</gene>
<dbReference type="PANTHER" id="PTHR38834:SF3">
    <property type="entry name" value="SOLUTE-BINDING PROTEIN FAMILY 3_N-TERMINAL DOMAIN-CONTAINING PROTEIN"/>
    <property type="match status" value="1"/>
</dbReference>
<protein>
    <submittedName>
        <fullName evidence="2">ABC transporter substrate-binding protein</fullName>
    </submittedName>
</protein>
<dbReference type="Proteomes" id="UP000291236">
    <property type="component" value="Chromosome"/>
</dbReference>
<dbReference type="OrthoDB" id="5297654at2"/>
<dbReference type="AlphaFoldDB" id="A0A4P2VK60"/>
<feature type="domain" description="Solute-binding protein family 3/N-terminal" evidence="1">
    <location>
        <begin position="27"/>
        <end position="248"/>
    </location>
</feature>
<dbReference type="PANTHER" id="PTHR38834">
    <property type="entry name" value="PERIPLASMIC SUBSTRATE BINDING PROTEIN FAMILY 3"/>
    <property type="match status" value="1"/>
</dbReference>
<evidence type="ECO:0000313" key="2">
    <source>
        <dbReference type="EMBL" id="BBH53141.1"/>
    </source>
</evidence>
<reference evidence="2 3" key="1">
    <citation type="submission" date="2018-12" db="EMBL/GenBank/DDBJ databases">
        <title>Rubrispira sanarue gen. nov., sp., nov., a member of the order Silvanigrellales, isolated from a brackish lake in Hamamatsu Japan.</title>
        <authorList>
            <person name="Maejima Y."/>
            <person name="Iino T."/>
            <person name="Muraguchi Y."/>
            <person name="Fukuda K."/>
            <person name="Nojiri H."/>
            <person name="Ohkuma M."/>
            <person name="Moriuchi R."/>
            <person name="Dohra H."/>
            <person name="Kimbara K."/>
            <person name="Shintani M."/>
        </authorList>
    </citation>
    <scope>NUCLEOTIDE SEQUENCE [LARGE SCALE GENOMIC DNA]</scope>
    <source>
        <strain evidence="2 3">RF1110005</strain>
    </source>
</reference>
<sequence>MYINIKFILISFLLNTVLGINAKDKEKITLATEAFLFQTDKLNANEIGGLAGKIVVESLKRVKIDYEMMWLPWKRAQNETLLNSNNATFILPLTRNKERESKYNWVSHLYNTDTAFFSLKGQKAINDLKSAKNLKIGVLNGSSYEITIKEAQLNYETTTLDETNSKKLILKKIDAWYTSKITGLMAFKINKVNLSHIVYGRSIDSEKIYLATAKSTPQSLVEKVRKAIEEYKKTDRYKTLIDNAFKNNQ</sequence>
<dbReference type="RefSeq" id="WP_130608396.1">
    <property type="nucleotide sequence ID" value="NZ_AP019368.1"/>
</dbReference>
<dbReference type="SUPFAM" id="SSF53850">
    <property type="entry name" value="Periplasmic binding protein-like II"/>
    <property type="match status" value="1"/>
</dbReference>
<dbReference type="SMART" id="SM00062">
    <property type="entry name" value="PBPb"/>
    <property type="match status" value="1"/>
</dbReference>
<name>A0A4P2VK60_FLUSA</name>
<evidence type="ECO:0000313" key="3">
    <source>
        <dbReference type="Proteomes" id="UP000291236"/>
    </source>
</evidence>
<dbReference type="Gene3D" id="3.40.190.10">
    <property type="entry name" value="Periplasmic binding protein-like II"/>
    <property type="match status" value="2"/>
</dbReference>
<organism evidence="2 3">
    <name type="scientific">Fluviispira sanaruensis</name>
    <dbReference type="NCBI Taxonomy" id="2493639"/>
    <lineage>
        <taxon>Bacteria</taxon>
        <taxon>Pseudomonadati</taxon>
        <taxon>Bdellovibrionota</taxon>
        <taxon>Oligoflexia</taxon>
        <taxon>Silvanigrellales</taxon>
        <taxon>Silvanigrellaceae</taxon>
        <taxon>Fluviispira</taxon>
    </lineage>
</organism>
<dbReference type="EMBL" id="AP019368">
    <property type="protein sequence ID" value="BBH53141.1"/>
    <property type="molecule type" value="Genomic_DNA"/>
</dbReference>
<proteinExistence type="predicted"/>
<dbReference type="KEGG" id="sbf:JCM31447_15840"/>
<evidence type="ECO:0000259" key="1">
    <source>
        <dbReference type="SMART" id="SM00062"/>
    </source>
</evidence>